<dbReference type="Proteomes" id="UP001243375">
    <property type="component" value="Unassembled WGS sequence"/>
</dbReference>
<evidence type="ECO:0000313" key="1">
    <source>
        <dbReference type="EMBL" id="KAJ9119189.1"/>
    </source>
</evidence>
<protein>
    <submittedName>
        <fullName evidence="1">Uncharacterized protein</fullName>
    </submittedName>
</protein>
<dbReference type="EMBL" id="JASBWU010000009">
    <property type="protein sequence ID" value="KAJ9119189.1"/>
    <property type="molecule type" value="Genomic_DNA"/>
</dbReference>
<accession>A0ACC2X756</accession>
<proteinExistence type="predicted"/>
<reference evidence="1" key="1">
    <citation type="submission" date="2023-04" db="EMBL/GenBank/DDBJ databases">
        <title>Draft Genome sequencing of Naganishia species isolated from polar environments using Oxford Nanopore Technology.</title>
        <authorList>
            <person name="Leo P."/>
            <person name="Venkateswaran K."/>
        </authorList>
    </citation>
    <scope>NUCLEOTIDE SEQUENCE</scope>
    <source>
        <strain evidence="1">MNA-CCFEE 5425</strain>
    </source>
</reference>
<organism evidence="1 2">
    <name type="scientific">Naganishia vaughanmartiniae</name>
    <dbReference type="NCBI Taxonomy" id="1424756"/>
    <lineage>
        <taxon>Eukaryota</taxon>
        <taxon>Fungi</taxon>
        <taxon>Dikarya</taxon>
        <taxon>Basidiomycota</taxon>
        <taxon>Agaricomycotina</taxon>
        <taxon>Tremellomycetes</taxon>
        <taxon>Filobasidiales</taxon>
        <taxon>Filobasidiaceae</taxon>
        <taxon>Naganishia</taxon>
    </lineage>
</organism>
<evidence type="ECO:0000313" key="2">
    <source>
        <dbReference type="Proteomes" id="UP001243375"/>
    </source>
</evidence>
<gene>
    <name evidence="1" type="ORF">QFC22_003681</name>
</gene>
<name>A0ACC2X756_9TREE</name>
<sequence length="603" mass="65135">MKATFHGLAATGLALTLAVVPTYAQMYRTHAPGTLPGVVFAATTDSDREQGLDGFHLDFMYTLVREQLDPIISPNEQSSHMHRVFGGSNFGAAYNRDELYDSDCTSAGISADKSNYWQPQLYWIETNGQFTPIDTISRFYYFLGRVDPSIPVKPFPKGLRMLAGNPYSKAPILNNAAEFICQVKADFTNSLGLDNFNFPRDCPWGMKTAMHFPSCWDGVNLYTTDNSHMAYPVVNPPRDGGCPYTHPHKLPTIFLESTWHMSQLPQAAKKPLKGRLAWANGDTTGYGFHADFTDGWDTDVLKEVLNDPGCVNLNKSIAAQDCPVLARYMTTQDIANAKACQPARGVLLEPYGNNDSVTIPTLPGGAKGDKPTCDPAVPVQDVSNFMVKDGDYVVAAKDQMPFKLDNSSGWHDTGCFGTAVNVGVFDGNITYADTGLNPGRCQESCSKNGMPFAGLENIGPNYLCVCGKALLPLAFNVYSGCDKKCPGDASETCGGLYKIQAYYQNPQYIGIDKNAVYMGCLGHTSLSLQPTLIAKSALNVSRSDMTRERCMTTCKDNGKTGWAAVQGKHGSGLKSGTTHIASPSVGALLAAVVLTGALAVTRG</sequence>
<comment type="caution">
    <text evidence="1">The sequence shown here is derived from an EMBL/GenBank/DDBJ whole genome shotgun (WGS) entry which is preliminary data.</text>
</comment>
<keyword evidence="2" id="KW-1185">Reference proteome</keyword>